<reference evidence="1" key="1">
    <citation type="submission" date="2014-11" db="EMBL/GenBank/DDBJ databases">
        <authorList>
            <person name="Amaro Gonzalez C."/>
        </authorList>
    </citation>
    <scope>NUCLEOTIDE SEQUENCE</scope>
</reference>
<accession>A0A0E9VH50</accession>
<proteinExistence type="predicted"/>
<dbReference type="EMBL" id="GBXM01031251">
    <property type="protein sequence ID" value="JAH77326.1"/>
    <property type="molecule type" value="Transcribed_RNA"/>
</dbReference>
<organism evidence="1">
    <name type="scientific">Anguilla anguilla</name>
    <name type="common">European freshwater eel</name>
    <name type="synonym">Muraena anguilla</name>
    <dbReference type="NCBI Taxonomy" id="7936"/>
    <lineage>
        <taxon>Eukaryota</taxon>
        <taxon>Metazoa</taxon>
        <taxon>Chordata</taxon>
        <taxon>Craniata</taxon>
        <taxon>Vertebrata</taxon>
        <taxon>Euteleostomi</taxon>
        <taxon>Actinopterygii</taxon>
        <taxon>Neopterygii</taxon>
        <taxon>Teleostei</taxon>
        <taxon>Anguilliformes</taxon>
        <taxon>Anguillidae</taxon>
        <taxon>Anguilla</taxon>
    </lineage>
</organism>
<sequence length="34" mass="4058">MFFPLEVINTSTFYVQFEISAFKFSVEENSETQF</sequence>
<name>A0A0E9VH50_ANGAN</name>
<protein>
    <submittedName>
        <fullName evidence="1">Uncharacterized protein</fullName>
    </submittedName>
</protein>
<evidence type="ECO:0000313" key="1">
    <source>
        <dbReference type="EMBL" id="JAH77326.1"/>
    </source>
</evidence>
<reference evidence="1" key="2">
    <citation type="journal article" date="2015" name="Fish Shellfish Immunol.">
        <title>Early steps in the European eel (Anguilla anguilla)-Vibrio vulnificus interaction in the gills: Role of the RtxA13 toxin.</title>
        <authorList>
            <person name="Callol A."/>
            <person name="Pajuelo D."/>
            <person name="Ebbesson L."/>
            <person name="Teles M."/>
            <person name="MacKenzie S."/>
            <person name="Amaro C."/>
        </authorList>
    </citation>
    <scope>NUCLEOTIDE SEQUENCE</scope>
</reference>
<dbReference type="AlphaFoldDB" id="A0A0E9VH50"/>